<dbReference type="Proteomes" id="UP001241377">
    <property type="component" value="Unassembled WGS sequence"/>
</dbReference>
<keyword evidence="2" id="KW-1185">Reference proteome</keyword>
<sequence length="168" mass="18419">MQQEPYFGEYDTREATEEGENGAAPSEGMQQRKKRPRIVGLTASGETIQLSTVRTHEIELSQGHGGDSITAESSQDSVSSQGPPLQNRKCSTRARKSAPMYLAFVPLVFLILWCMASALVMSTIIGFVLAAVYNTTGFEMSTWVPFLWGCIEASIVVITSWSTFTTIL</sequence>
<reference evidence="1" key="1">
    <citation type="submission" date="2023-04" db="EMBL/GenBank/DDBJ databases">
        <title>Draft Genome sequencing of Naganishia species isolated from polar environments using Oxford Nanopore Technology.</title>
        <authorList>
            <person name="Leo P."/>
            <person name="Venkateswaran K."/>
        </authorList>
    </citation>
    <scope>NUCLEOTIDE SEQUENCE</scope>
    <source>
        <strain evidence="1">MNA-CCFEE 5261</strain>
    </source>
</reference>
<name>A0ACC2WDV0_9TREE</name>
<gene>
    <name evidence="1" type="ORF">QFC19_001909</name>
</gene>
<evidence type="ECO:0000313" key="1">
    <source>
        <dbReference type="EMBL" id="KAJ9109928.1"/>
    </source>
</evidence>
<protein>
    <submittedName>
        <fullName evidence="1">Uncharacterized protein</fullName>
    </submittedName>
</protein>
<dbReference type="EMBL" id="JASBWR010000015">
    <property type="protein sequence ID" value="KAJ9109928.1"/>
    <property type="molecule type" value="Genomic_DNA"/>
</dbReference>
<evidence type="ECO:0000313" key="2">
    <source>
        <dbReference type="Proteomes" id="UP001241377"/>
    </source>
</evidence>
<accession>A0ACC2WDV0</accession>
<organism evidence="1 2">
    <name type="scientific">Naganishia cerealis</name>
    <dbReference type="NCBI Taxonomy" id="610337"/>
    <lineage>
        <taxon>Eukaryota</taxon>
        <taxon>Fungi</taxon>
        <taxon>Dikarya</taxon>
        <taxon>Basidiomycota</taxon>
        <taxon>Agaricomycotina</taxon>
        <taxon>Tremellomycetes</taxon>
        <taxon>Filobasidiales</taxon>
        <taxon>Filobasidiaceae</taxon>
        <taxon>Naganishia</taxon>
    </lineage>
</organism>
<proteinExistence type="predicted"/>
<comment type="caution">
    <text evidence="1">The sequence shown here is derived from an EMBL/GenBank/DDBJ whole genome shotgun (WGS) entry which is preliminary data.</text>
</comment>